<sequence length="317" mass="35158">MFSFSKKFSSDKSNSDKGGELDWFNYTRMTPAFRDFAFTNKKGTTQVVKTPFGFHVVKITDQKNIQKVLKLATYSRKIVASETTENNVYRNAEQFALEISKGKNYFDVARENKYITKPVVGLKVLDENVPGLGSERQIVSWAFGKDSKVGTFKRFDLEGSHVVAIVKGSTPKGLMPVKNATGQVRPILMNKKKAALLLEKFNGATLGDIAKDNSVSVRSSSNVSLKTSVLSGVGTEPKIIGAMYNAEINKVYSGLEGAKGVFAFKVTKKELPTALPNYEANRKRISESRKNSTFKVYEAIKKATKIEDNRANMYVAN</sequence>
<evidence type="ECO:0000313" key="11">
    <source>
        <dbReference type="Proteomes" id="UP001151478"/>
    </source>
</evidence>
<dbReference type="PANTHER" id="PTHR47529">
    <property type="entry name" value="PEPTIDYL-PROLYL CIS-TRANS ISOMERASE D"/>
    <property type="match status" value="1"/>
</dbReference>
<evidence type="ECO:0000256" key="3">
    <source>
        <dbReference type="ARBA" id="ARBA00022519"/>
    </source>
</evidence>
<reference evidence="10" key="1">
    <citation type="submission" date="2023-02" db="EMBL/GenBank/DDBJ databases">
        <title>Polaribacter ponticola sp. nov., isolated from seawater.</title>
        <authorList>
            <person name="Baek J.H."/>
            <person name="Kim J.M."/>
            <person name="Choi D.G."/>
            <person name="Jeon C.O."/>
        </authorList>
    </citation>
    <scope>NUCLEOTIDE SEQUENCE</scope>
    <source>
        <strain evidence="10">MSW5</strain>
    </source>
</reference>
<evidence type="ECO:0000313" key="10">
    <source>
        <dbReference type="EMBL" id="MDD7913487.1"/>
    </source>
</evidence>
<comment type="subcellular location">
    <subcellularLocation>
        <location evidence="1">Cell inner membrane</location>
        <topology evidence="1">Single-pass type II membrane protein</topology>
        <orientation evidence="1">Periplasmic side</orientation>
    </subcellularLocation>
</comment>
<accession>A0ABT5S820</accession>
<keyword evidence="11" id="KW-1185">Reference proteome</keyword>
<evidence type="ECO:0000256" key="4">
    <source>
        <dbReference type="ARBA" id="ARBA00023136"/>
    </source>
</evidence>
<keyword evidence="8 10" id="KW-0413">Isomerase</keyword>
<organism evidence="10 11">
    <name type="scientific">Polaribacter ponticola</name>
    <dbReference type="NCBI Taxonomy" id="2978475"/>
    <lineage>
        <taxon>Bacteria</taxon>
        <taxon>Pseudomonadati</taxon>
        <taxon>Bacteroidota</taxon>
        <taxon>Flavobacteriia</taxon>
        <taxon>Flavobacteriales</taxon>
        <taxon>Flavobacteriaceae</taxon>
    </lineage>
</organism>
<evidence type="ECO:0000256" key="7">
    <source>
        <dbReference type="ARBA" id="ARBA00042775"/>
    </source>
</evidence>
<dbReference type="Proteomes" id="UP001151478">
    <property type="component" value="Unassembled WGS sequence"/>
</dbReference>
<evidence type="ECO:0000256" key="1">
    <source>
        <dbReference type="ARBA" id="ARBA00004382"/>
    </source>
</evidence>
<dbReference type="PROSITE" id="PS50198">
    <property type="entry name" value="PPIC_PPIASE_2"/>
    <property type="match status" value="1"/>
</dbReference>
<protein>
    <recommendedName>
        <fullName evidence="6">Periplasmic chaperone PpiD</fullName>
    </recommendedName>
    <alternativeName>
        <fullName evidence="7">Periplasmic folding chaperone</fullName>
    </alternativeName>
</protein>
<name>A0ABT5S820_9FLAO</name>
<gene>
    <name evidence="10" type="ORF">N5A56_003215</name>
</gene>
<proteinExistence type="predicted"/>
<dbReference type="Gene3D" id="3.10.50.40">
    <property type="match status" value="1"/>
</dbReference>
<dbReference type="GO" id="GO:0003755">
    <property type="term" value="F:peptidyl-prolyl cis-trans isomerase activity"/>
    <property type="evidence" value="ECO:0007669"/>
    <property type="project" value="UniProtKB-EC"/>
</dbReference>
<dbReference type="SUPFAM" id="SSF54534">
    <property type="entry name" value="FKBP-like"/>
    <property type="match status" value="1"/>
</dbReference>
<dbReference type="InterPro" id="IPR046357">
    <property type="entry name" value="PPIase_dom_sf"/>
</dbReference>
<keyword evidence="8" id="KW-0697">Rotamase</keyword>
<dbReference type="PANTHER" id="PTHR47529:SF1">
    <property type="entry name" value="PERIPLASMIC CHAPERONE PPID"/>
    <property type="match status" value="1"/>
</dbReference>
<evidence type="ECO:0000259" key="9">
    <source>
        <dbReference type="PROSITE" id="PS50198"/>
    </source>
</evidence>
<dbReference type="InterPro" id="IPR052029">
    <property type="entry name" value="PpiD_chaperone"/>
</dbReference>
<feature type="domain" description="PpiC" evidence="9">
    <location>
        <begin position="1"/>
        <end position="61"/>
    </location>
</feature>
<evidence type="ECO:0000256" key="6">
    <source>
        <dbReference type="ARBA" id="ARBA00040743"/>
    </source>
</evidence>
<keyword evidence="5" id="KW-0143">Chaperone</keyword>
<keyword evidence="3" id="KW-0997">Cell inner membrane</keyword>
<comment type="caution">
    <text evidence="10">The sequence shown here is derived from an EMBL/GenBank/DDBJ whole genome shotgun (WGS) entry which is preliminary data.</text>
</comment>
<keyword evidence="4" id="KW-0472">Membrane</keyword>
<evidence type="ECO:0000256" key="8">
    <source>
        <dbReference type="PROSITE-ProRule" id="PRU00278"/>
    </source>
</evidence>
<dbReference type="Pfam" id="PF13616">
    <property type="entry name" value="Rotamase_3"/>
    <property type="match status" value="1"/>
</dbReference>
<evidence type="ECO:0000256" key="5">
    <source>
        <dbReference type="ARBA" id="ARBA00023186"/>
    </source>
</evidence>
<evidence type="ECO:0000256" key="2">
    <source>
        <dbReference type="ARBA" id="ARBA00022475"/>
    </source>
</evidence>
<keyword evidence="2" id="KW-1003">Cell membrane</keyword>
<dbReference type="InterPro" id="IPR000297">
    <property type="entry name" value="PPIase_PpiC"/>
</dbReference>
<dbReference type="EMBL" id="JAOSLC020000002">
    <property type="protein sequence ID" value="MDD7913487.1"/>
    <property type="molecule type" value="Genomic_DNA"/>
</dbReference>